<evidence type="ECO:0000256" key="10">
    <source>
        <dbReference type="ARBA" id="ARBA00022777"/>
    </source>
</evidence>
<proteinExistence type="inferred from homology"/>
<dbReference type="GO" id="GO:0004707">
    <property type="term" value="F:MAP kinase activity"/>
    <property type="evidence" value="ECO:0007669"/>
    <property type="project" value="UniProtKB-EC"/>
</dbReference>
<dbReference type="AlphaFoldDB" id="A0A3B1KIV9"/>
<evidence type="ECO:0000256" key="6">
    <source>
        <dbReference type="ARBA" id="ARBA00022527"/>
    </source>
</evidence>
<evidence type="ECO:0000256" key="2">
    <source>
        <dbReference type="ARBA" id="ARBA00004496"/>
    </source>
</evidence>
<dbReference type="SMART" id="SM00220">
    <property type="entry name" value="S_TKc"/>
    <property type="match status" value="1"/>
</dbReference>
<evidence type="ECO:0000256" key="11">
    <source>
        <dbReference type="ARBA" id="ARBA00022840"/>
    </source>
</evidence>
<keyword evidence="12" id="KW-0346">Stress response</keyword>
<reference evidence="15" key="3">
    <citation type="submission" date="2025-08" db="UniProtKB">
        <authorList>
            <consortium name="Ensembl"/>
        </authorList>
    </citation>
    <scope>IDENTIFICATION</scope>
</reference>
<dbReference type="Gene3D" id="1.10.510.10">
    <property type="entry name" value="Transferase(Phosphotransferase) domain 1"/>
    <property type="match status" value="1"/>
</dbReference>
<reference evidence="16" key="1">
    <citation type="submission" date="2013-03" db="EMBL/GenBank/DDBJ databases">
        <authorList>
            <person name="Jeffery W."/>
            <person name="Warren W."/>
            <person name="Wilson R.K."/>
        </authorList>
    </citation>
    <scope>NUCLEOTIDE SEQUENCE</scope>
    <source>
        <strain evidence="16">female</strain>
    </source>
</reference>
<evidence type="ECO:0000256" key="5">
    <source>
        <dbReference type="ARBA" id="ARBA00022490"/>
    </source>
</evidence>
<dbReference type="InterPro" id="IPR050117">
    <property type="entry name" value="MAPK"/>
</dbReference>
<keyword evidence="10" id="KW-0418">Kinase</keyword>
<dbReference type="Bgee" id="ENSAMXG00000032708">
    <property type="expression patterns" value="Expressed in zone of skin and 14 other cell types or tissues"/>
</dbReference>
<dbReference type="Pfam" id="PF00069">
    <property type="entry name" value="Pkinase"/>
    <property type="match status" value="1"/>
</dbReference>
<evidence type="ECO:0000256" key="7">
    <source>
        <dbReference type="ARBA" id="ARBA00022553"/>
    </source>
</evidence>
<evidence type="ECO:0000256" key="13">
    <source>
        <dbReference type="PROSITE-ProRule" id="PRU10141"/>
    </source>
</evidence>
<evidence type="ECO:0000256" key="9">
    <source>
        <dbReference type="ARBA" id="ARBA00022741"/>
    </source>
</evidence>
<keyword evidence="5" id="KW-0963">Cytoplasm</keyword>
<comment type="subcellular location">
    <subcellularLocation>
        <location evidence="2">Cytoplasm</location>
    </subcellularLocation>
</comment>
<evidence type="ECO:0000256" key="8">
    <source>
        <dbReference type="ARBA" id="ARBA00022679"/>
    </source>
</evidence>
<comment type="cofactor">
    <cofactor evidence="1">
        <name>Mg(2+)</name>
        <dbReference type="ChEBI" id="CHEBI:18420"/>
    </cofactor>
</comment>
<dbReference type="FunFam" id="1.10.510.10:FF:000691">
    <property type="entry name" value="Mitogen-activated protein kinase"/>
    <property type="match status" value="1"/>
</dbReference>
<feature type="domain" description="Protein kinase" evidence="14">
    <location>
        <begin position="25"/>
        <end position="283"/>
    </location>
</feature>
<keyword evidence="16" id="KW-1185">Reference proteome</keyword>
<keyword evidence="9 13" id="KW-0547">Nucleotide-binding</keyword>
<dbReference type="InterPro" id="IPR011009">
    <property type="entry name" value="Kinase-like_dom_sf"/>
</dbReference>
<dbReference type="EC" id="2.7.11.24" evidence="4"/>
<keyword evidence="11 13" id="KW-0067">ATP-binding</keyword>
<evidence type="ECO:0000256" key="4">
    <source>
        <dbReference type="ARBA" id="ARBA00012411"/>
    </source>
</evidence>
<evidence type="ECO:0000256" key="3">
    <source>
        <dbReference type="ARBA" id="ARBA00008832"/>
    </source>
</evidence>
<evidence type="ECO:0000256" key="12">
    <source>
        <dbReference type="ARBA" id="ARBA00023016"/>
    </source>
</evidence>
<evidence type="ECO:0000259" key="14">
    <source>
        <dbReference type="PROSITE" id="PS50011"/>
    </source>
</evidence>
<dbReference type="GO" id="GO:0005524">
    <property type="term" value="F:ATP binding"/>
    <property type="evidence" value="ECO:0007669"/>
    <property type="project" value="UniProtKB-UniRule"/>
</dbReference>
<protein>
    <recommendedName>
        <fullName evidence="4">mitogen-activated protein kinase</fullName>
        <ecNumber evidence="4">2.7.11.24</ecNumber>
    </recommendedName>
</protein>
<evidence type="ECO:0000313" key="15">
    <source>
        <dbReference type="Ensembl" id="ENSAMXP00000053771.1"/>
    </source>
</evidence>
<keyword evidence="6" id="KW-0723">Serine/threonine-protein kinase</keyword>
<evidence type="ECO:0000256" key="1">
    <source>
        <dbReference type="ARBA" id="ARBA00001946"/>
    </source>
</evidence>
<dbReference type="Proteomes" id="UP000018467">
    <property type="component" value="Unassembled WGS sequence"/>
</dbReference>
<reference evidence="15" key="4">
    <citation type="submission" date="2025-09" db="UniProtKB">
        <authorList>
            <consortium name="Ensembl"/>
        </authorList>
    </citation>
    <scope>IDENTIFICATION</scope>
</reference>
<dbReference type="GeneTree" id="ENSGT00940000159584"/>
<sequence>QTERASPGFTREEINSTVWEVPEKYVRLKQIGTGAYGTVCSTINEKTKEKVAIKKLHRPFQSEIFAKRAYRELRLLKHMKHENVIGLLDVFTPATRLETFQDFYLVMPYMYTDLSKVRGLLSEDRVQFLVYQMLCGLKVINLTKDLKPGNLAVNQDCELKILDFGLARHADAEMTGYVVTRWYRAPEVILNWMHYTQTVDIWSVGCIMGEMFNGKTLFKGKDCILYYLFIIKCSEFPVEESLKFQSLRIFKSFMVTVDLLEKMLVLDAGARLTADGALAHSYFNGLRDPEDCPEPKPYDDSYDNATLPLEEWRRKNTDTNTKLQPIILRI</sequence>
<evidence type="ECO:0000313" key="16">
    <source>
        <dbReference type="Proteomes" id="UP000018467"/>
    </source>
</evidence>
<dbReference type="PROSITE" id="PS50011">
    <property type="entry name" value="PROTEIN_KINASE_DOM"/>
    <property type="match status" value="1"/>
</dbReference>
<feature type="binding site" evidence="13">
    <location>
        <position position="55"/>
    </location>
    <ligand>
        <name>ATP</name>
        <dbReference type="ChEBI" id="CHEBI:30616"/>
    </ligand>
</feature>
<comment type="similarity">
    <text evidence="3">Belongs to the protein kinase superfamily. CMGC Ser/Thr protein kinase family. MAP kinase subfamily.</text>
</comment>
<dbReference type="PANTHER" id="PTHR24055">
    <property type="entry name" value="MITOGEN-ACTIVATED PROTEIN KINASE"/>
    <property type="match status" value="1"/>
</dbReference>
<dbReference type="PROSITE" id="PS00107">
    <property type="entry name" value="PROTEIN_KINASE_ATP"/>
    <property type="match status" value="1"/>
</dbReference>
<accession>A0A3B1KIV9</accession>
<keyword evidence="7" id="KW-0597">Phosphoprotein</keyword>
<dbReference type="GO" id="GO:0005737">
    <property type="term" value="C:cytoplasm"/>
    <property type="evidence" value="ECO:0007669"/>
    <property type="project" value="UniProtKB-SubCell"/>
</dbReference>
<dbReference type="InterPro" id="IPR017441">
    <property type="entry name" value="Protein_kinase_ATP_BS"/>
</dbReference>
<dbReference type="Gene3D" id="3.30.200.20">
    <property type="entry name" value="Phosphorylase Kinase, domain 1"/>
    <property type="match status" value="1"/>
</dbReference>
<dbReference type="Ensembl" id="ENSAMXT00000057554.1">
    <property type="protein sequence ID" value="ENSAMXP00000053771.1"/>
    <property type="gene ID" value="ENSAMXG00000032708.1"/>
</dbReference>
<dbReference type="FunFam" id="3.30.200.20:FF:000769">
    <property type="entry name" value="Mitogen-activated protein kinase 14"/>
    <property type="match status" value="1"/>
</dbReference>
<reference evidence="16" key="2">
    <citation type="journal article" date="2014" name="Nat. Commun.">
        <title>The cavefish genome reveals candidate genes for eye loss.</title>
        <authorList>
            <person name="McGaugh S.E."/>
            <person name="Gross J.B."/>
            <person name="Aken B."/>
            <person name="Blin M."/>
            <person name="Borowsky R."/>
            <person name="Chalopin D."/>
            <person name="Hinaux H."/>
            <person name="Jeffery W.R."/>
            <person name="Keene A."/>
            <person name="Ma L."/>
            <person name="Minx P."/>
            <person name="Murphy D."/>
            <person name="O'Quin K.E."/>
            <person name="Retaux S."/>
            <person name="Rohner N."/>
            <person name="Searle S.M."/>
            <person name="Stahl B.A."/>
            <person name="Tabin C."/>
            <person name="Volff J.N."/>
            <person name="Yoshizawa M."/>
            <person name="Warren W.C."/>
        </authorList>
    </citation>
    <scope>NUCLEOTIDE SEQUENCE [LARGE SCALE GENOMIC DNA]</scope>
    <source>
        <strain evidence="16">female</strain>
    </source>
</reference>
<keyword evidence="8" id="KW-0808">Transferase</keyword>
<dbReference type="SUPFAM" id="SSF56112">
    <property type="entry name" value="Protein kinase-like (PK-like)"/>
    <property type="match status" value="1"/>
</dbReference>
<dbReference type="InterPro" id="IPR000719">
    <property type="entry name" value="Prot_kinase_dom"/>
</dbReference>
<organism evidence="15 16">
    <name type="scientific">Astyanax mexicanus</name>
    <name type="common">Blind cave fish</name>
    <name type="synonym">Astyanax fasciatus mexicanus</name>
    <dbReference type="NCBI Taxonomy" id="7994"/>
    <lineage>
        <taxon>Eukaryota</taxon>
        <taxon>Metazoa</taxon>
        <taxon>Chordata</taxon>
        <taxon>Craniata</taxon>
        <taxon>Vertebrata</taxon>
        <taxon>Euteleostomi</taxon>
        <taxon>Actinopterygii</taxon>
        <taxon>Neopterygii</taxon>
        <taxon>Teleostei</taxon>
        <taxon>Ostariophysi</taxon>
        <taxon>Characiformes</taxon>
        <taxon>Characoidei</taxon>
        <taxon>Acestrorhamphidae</taxon>
        <taxon>Acestrorhamphinae</taxon>
        <taxon>Astyanax</taxon>
    </lineage>
</organism>
<name>A0A3B1KIV9_ASTMX</name>